<organism evidence="1 2">
    <name type="scientific">Durusdinium trenchii</name>
    <dbReference type="NCBI Taxonomy" id="1381693"/>
    <lineage>
        <taxon>Eukaryota</taxon>
        <taxon>Sar</taxon>
        <taxon>Alveolata</taxon>
        <taxon>Dinophyceae</taxon>
        <taxon>Suessiales</taxon>
        <taxon>Symbiodiniaceae</taxon>
        <taxon>Durusdinium</taxon>
    </lineage>
</organism>
<comment type="caution">
    <text evidence="1">The sequence shown here is derived from an EMBL/GenBank/DDBJ whole genome shotgun (WGS) entry which is preliminary data.</text>
</comment>
<dbReference type="Proteomes" id="UP001642484">
    <property type="component" value="Unassembled WGS sequence"/>
</dbReference>
<evidence type="ECO:0000313" key="2">
    <source>
        <dbReference type="Proteomes" id="UP001642484"/>
    </source>
</evidence>
<proteinExistence type="predicted"/>
<accession>A0ABP0IKJ6</accession>
<keyword evidence="2" id="KW-1185">Reference proteome</keyword>
<name>A0ABP0IKJ6_9DINO</name>
<evidence type="ECO:0000313" key="1">
    <source>
        <dbReference type="EMBL" id="CAK9002381.1"/>
    </source>
</evidence>
<gene>
    <name evidence="1" type="ORF">CCMP2556_LOCUS6826</name>
</gene>
<reference evidence="1 2" key="1">
    <citation type="submission" date="2024-02" db="EMBL/GenBank/DDBJ databases">
        <authorList>
            <person name="Chen Y."/>
            <person name="Shah S."/>
            <person name="Dougan E. K."/>
            <person name="Thang M."/>
            <person name="Chan C."/>
        </authorList>
    </citation>
    <scope>NUCLEOTIDE SEQUENCE [LARGE SCALE GENOMIC DNA]</scope>
</reference>
<dbReference type="EMBL" id="CAXAMN010003002">
    <property type="protein sequence ID" value="CAK9002381.1"/>
    <property type="molecule type" value="Genomic_DNA"/>
</dbReference>
<protein>
    <submittedName>
        <fullName evidence="1">Uncharacterized protein</fullName>
    </submittedName>
</protein>
<sequence length="108" mass="12219">MGDSYGWITTSSRYDGESHEDLPWAASAWEGWNGEWVARDLDVSLRPWDSWRTLRGRLVKDSVGRFMSGSTDGEDLMNNMKGLHMASWHHHTSRTWAGRVGCLGFGMG</sequence>